<evidence type="ECO:0000256" key="5">
    <source>
        <dbReference type="SAM" id="MobiDB-lite"/>
    </source>
</evidence>
<dbReference type="PANTHER" id="PTHR43782:SF3">
    <property type="entry name" value="ARGINASE"/>
    <property type="match status" value="1"/>
</dbReference>
<dbReference type="Proteomes" id="UP001317259">
    <property type="component" value="Unassembled WGS sequence"/>
</dbReference>
<dbReference type="PRINTS" id="PR00116">
    <property type="entry name" value="ARGINASE"/>
</dbReference>
<dbReference type="InterPro" id="IPR006035">
    <property type="entry name" value="Ureohydrolase"/>
</dbReference>
<dbReference type="PANTHER" id="PTHR43782">
    <property type="entry name" value="ARGINASE"/>
    <property type="match status" value="1"/>
</dbReference>
<evidence type="ECO:0000256" key="1">
    <source>
        <dbReference type="ARBA" id="ARBA00022723"/>
    </source>
</evidence>
<evidence type="ECO:0000313" key="6">
    <source>
        <dbReference type="EMBL" id="MCK2213242.1"/>
    </source>
</evidence>
<evidence type="ECO:0000256" key="4">
    <source>
        <dbReference type="PROSITE-ProRule" id="PRU00742"/>
    </source>
</evidence>
<name>A0ABT0FLP1_9ACTN</name>
<keyword evidence="3" id="KW-0464">Manganese</keyword>
<dbReference type="EMBL" id="JAKRKC020000001">
    <property type="protein sequence ID" value="MCK2213242.1"/>
    <property type="molecule type" value="Genomic_DNA"/>
</dbReference>
<reference evidence="6 7" key="1">
    <citation type="submission" date="2022-04" db="EMBL/GenBank/DDBJ databases">
        <title>Genome draft of Actinomadura sp. ATCC 31491.</title>
        <authorList>
            <person name="Shi X."/>
            <person name="Du Y."/>
        </authorList>
    </citation>
    <scope>NUCLEOTIDE SEQUENCE [LARGE SCALE GENOMIC DNA]</scope>
    <source>
        <strain evidence="6 7">ATCC 31491</strain>
    </source>
</reference>
<protein>
    <submittedName>
        <fullName evidence="6">Arginase family protein</fullName>
    </submittedName>
</protein>
<comment type="caution">
    <text evidence="6">The sequence shown here is derived from an EMBL/GenBank/DDBJ whole genome shotgun (WGS) entry which is preliminary data.</text>
</comment>
<evidence type="ECO:0000313" key="7">
    <source>
        <dbReference type="Proteomes" id="UP001317259"/>
    </source>
</evidence>
<dbReference type="SUPFAM" id="SSF52768">
    <property type="entry name" value="Arginase/deacetylase"/>
    <property type="match status" value="2"/>
</dbReference>
<keyword evidence="2" id="KW-0378">Hydrolase</keyword>
<feature type="region of interest" description="Disordered" evidence="5">
    <location>
        <begin position="224"/>
        <end position="286"/>
    </location>
</feature>
<dbReference type="PROSITE" id="PS51409">
    <property type="entry name" value="ARGINASE_2"/>
    <property type="match status" value="1"/>
</dbReference>
<dbReference type="Gene3D" id="3.40.800.10">
    <property type="entry name" value="Ureohydrolase domain"/>
    <property type="match status" value="2"/>
</dbReference>
<comment type="similarity">
    <text evidence="4">Belongs to the arginase family.</text>
</comment>
<sequence>MLRKVAIVEVPQWRGSGSRTAERLREGARVVADLAEDAARETGTRAEAGAGAAARGEHARGEHGGVVRVAVTVNDDDLVATAAEVRDALEGVARDALVVAVGGDCGVELEPIAAARRRYGDRLVVVWFDAHGDLNTPQSSPSGAYHGMVLRALTGEGPEGLVAEAPLQPGRIVLAGVRDLDPAEAAFVESAGVRWVKVAETGTEDALLQAITAATSTGTVYPHTGCAQPGHTSGVNTGGTDGTDAGDTDTGGTGTGGMHAGGTDTGGIDTGGVDASGAKDGGMDGPKVGGAGGGNAYAASAGIGTSASAGNGTSAGMGTGAGAGIGTNAGAGIGIGVGAEGGRGGAAADTGPVVYVHVDLDVLDPEIFGSVGCPSPGGIHPERLLSLVRAVAGRFEVAGLGLMEYEAMGGRDGDRDRELLAELVSGLVRAAAGQPGRTVPR</sequence>
<keyword evidence="7" id="KW-1185">Reference proteome</keyword>
<dbReference type="Pfam" id="PF00491">
    <property type="entry name" value="Arginase"/>
    <property type="match status" value="2"/>
</dbReference>
<dbReference type="RefSeq" id="WP_247815168.1">
    <property type="nucleotide sequence ID" value="NZ_JAKRKC020000001.1"/>
</dbReference>
<evidence type="ECO:0000256" key="2">
    <source>
        <dbReference type="ARBA" id="ARBA00022801"/>
    </source>
</evidence>
<accession>A0ABT0FLP1</accession>
<proteinExistence type="inferred from homology"/>
<gene>
    <name evidence="6" type="ORF">MF672_005450</name>
</gene>
<evidence type="ECO:0000256" key="3">
    <source>
        <dbReference type="ARBA" id="ARBA00023211"/>
    </source>
</evidence>
<dbReference type="InterPro" id="IPR023696">
    <property type="entry name" value="Ureohydrolase_dom_sf"/>
</dbReference>
<feature type="compositionally biased region" description="Gly residues" evidence="5">
    <location>
        <begin position="249"/>
        <end position="270"/>
    </location>
</feature>
<keyword evidence="1" id="KW-0479">Metal-binding</keyword>
<organism evidence="6 7">
    <name type="scientific">Actinomadura luzonensis</name>
    <dbReference type="NCBI Taxonomy" id="2805427"/>
    <lineage>
        <taxon>Bacteria</taxon>
        <taxon>Bacillati</taxon>
        <taxon>Actinomycetota</taxon>
        <taxon>Actinomycetes</taxon>
        <taxon>Streptosporangiales</taxon>
        <taxon>Thermomonosporaceae</taxon>
        <taxon>Actinomadura</taxon>
    </lineage>
</organism>
<dbReference type="CDD" id="cd09999">
    <property type="entry name" value="Arginase-like_1"/>
    <property type="match status" value="1"/>
</dbReference>